<dbReference type="GO" id="GO:0005634">
    <property type="term" value="C:nucleus"/>
    <property type="evidence" value="ECO:0007669"/>
    <property type="project" value="UniProtKB-SubCell"/>
</dbReference>
<keyword evidence="2" id="KW-0805">Transcription regulation</keyword>
<dbReference type="PANTHER" id="PTHR46136">
    <property type="entry name" value="TRANSCRIPTION FACTOR GTE8"/>
    <property type="match status" value="1"/>
</dbReference>
<dbReference type="Proteomes" id="UP000315295">
    <property type="component" value="Unassembled WGS sequence"/>
</dbReference>
<evidence type="ECO:0000313" key="11">
    <source>
        <dbReference type="EMBL" id="TQD78733.1"/>
    </source>
</evidence>
<feature type="compositionally biased region" description="Low complexity" evidence="9">
    <location>
        <begin position="260"/>
        <end position="273"/>
    </location>
</feature>
<dbReference type="AlphaFoldDB" id="A0A540KWZ4"/>
<keyword evidence="12" id="KW-1185">Reference proteome</keyword>
<evidence type="ECO:0000256" key="7">
    <source>
        <dbReference type="PROSITE-ProRule" id="PRU00035"/>
    </source>
</evidence>
<keyword evidence="6" id="KW-0539">Nucleus</keyword>
<feature type="coiled-coil region" evidence="8">
    <location>
        <begin position="460"/>
        <end position="514"/>
    </location>
</feature>
<evidence type="ECO:0000256" key="4">
    <source>
        <dbReference type="ARBA" id="ARBA00023117"/>
    </source>
</evidence>
<evidence type="ECO:0000256" key="3">
    <source>
        <dbReference type="ARBA" id="ARBA00023054"/>
    </source>
</evidence>
<dbReference type="SMART" id="SM00297">
    <property type="entry name" value="BROMO"/>
    <property type="match status" value="1"/>
</dbReference>
<comment type="subcellular location">
    <subcellularLocation>
        <location evidence="1">Nucleus</location>
    </subcellularLocation>
</comment>
<feature type="domain" description="Bromo" evidence="10">
    <location>
        <begin position="99"/>
        <end position="171"/>
    </location>
</feature>
<keyword evidence="5" id="KW-0804">Transcription</keyword>
<evidence type="ECO:0000259" key="10">
    <source>
        <dbReference type="PROSITE" id="PS50014"/>
    </source>
</evidence>
<dbReference type="InterPro" id="IPR036427">
    <property type="entry name" value="Bromodomain-like_sf"/>
</dbReference>
<name>A0A540KWZ4_MALBA</name>
<feature type="compositionally biased region" description="Acidic residues" evidence="9">
    <location>
        <begin position="570"/>
        <end position="591"/>
    </location>
</feature>
<dbReference type="InterPro" id="IPR052442">
    <property type="entry name" value="Env_Response_Regulator"/>
</dbReference>
<keyword evidence="4 7" id="KW-0103">Bromodomain</keyword>
<comment type="caution">
    <text evidence="11">The sequence shown here is derived from an EMBL/GenBank/DDBJ whole genome shotgun (WGS) entry which is preliminary data.</text>
</comment>
<evidence type="ECO:0000256" key="2">
    <source>
        <dbReference type="ARBA" id="ARBA00023015"/>
    </source>
</evidence>
<feature type="compositionally biased region" description="Basic and acidic residues" evidence="9">
    <location>
        <begin position="310"/>
        <end position="333"/>
    </location>
</feature>
<reference evidence="11 12" key="1">
    <citation type="journal article" date="2019" name="G3 (Bethesda)">
        <title>Sequencing of a Wild Apple (Malus baccata) Genome Unravels the Differences Between Cultivated and Wild Apple Species Regarding Disease Resistance and Cold Tolerance.</title>
        <authorList>
            <person name="Chen X."/>
        </authorList>
    </citation>
    <scope>NUCLEOTIDE SEQUENCE [LARGE SCALE GENOMIC DNA]</scope>
    <source>
        <strain evidence="12">cv. Shandingzi</strain>
        <tissue evidence="11">Leaves</tissue>
    </source>
</reference>
<accession>A0A540KWZ4</accession>
<dbReference type="InterPro" id="IPR037377">
    <property type="entry name" value="GTE_bromo"/>
</dbReference>
<dbReference type="STRING" id="106549.A0A540KWZ4"/>
<feature type="region of interest" description="Disordered" evidence="9">
    <location>
        <begin position="309"/>
        <end position="343"/>
    </location>
</feature>
<dbReference type="InterPro" id="IPR001487">
    <property type="entry name" value="Bromodomain"/>
</dbReference>
<feature type="region of interest" description="Disordered" evidence="9">
    <location>
        <begin position="57"/>
        <end position="81"/>
    </location>
</feature>
<dbReference type="SUPFAM" id="SSF47370">
    <property type="entry name" value="Bromodomain"/>
    <property type="match status" value="1"/>
</dbReference>
<evidence type="ECO:0000256" key="5">
    <source>
        <dbReference type="ARBA" id="ARBA00023163"/>
    </source>
</evidence>
<feature type="region of interest" description="Disordered" evidence="9">
    <location>
        <begin position="550"/>
        <end position="591"/>
    </location>
</feature>
<dbReference type="PROSITE" id="PS50014">
    <property type="entry name" value="BROMODOMAIN_2"/>
    <property type="match status" value="1"/>
</dbReference>
<protein>
    <recommendedName>
        <fullName evidence="10">Bromo domain-containing protein</fullName>
    </recommendedName>
</protein>
<evidence type="ECO:0000256" key="1">
    <source>
        <dbReference type="ARBA" id="ARBA00004123"/>
    </source>
</evidence>
<sequence>MIATKTMLSSNKLKIKFACKRIEADPGKKFEADTNYSRSHSCDYGHHASIREVSAMAKSSLPGSKKRGSSGDLEGQKEKKRKIDRSVKVQCLTILKTLMSKKESWPFNEPVDPVKLGIPDYFRIISYPMDLGTVKSKLQKDLYLSAEEFAADVRLTFSNAMLYNPPGNPFHHLAENLNSFFEMRWGLLDEKLGHGSSKVESGNPSNGQIKKVTCARQNPCNSPPLQNSSVSKRPISGEEKVRVPVGATDAEAELSKTAQNSNPKLSSKNLNRSTDSACKQASGSINAKQPSSLVCLKCGSCGNVACQCRRPSDSTHKSFNDKSSERSMGREHGLSNSNVPRLDCQTKSLSTSQTIKSDPESDGAVSALDGENICSSSRLTTPVLDAASGEGWSTSLFDVELSPKRALRAAMLKRRFADTIWKAQQQKLLDHLLAFGFAYPAFPPYIQGDRSDPLKMQQERARLERKQREEKARIEAEIRAAEAATRMKAENELKQQRERKREEARIALEKMRQTVEIETSLKILEELGRFAGFSVSAPILNFNRGSGAFGGSHPQSPLEQLGLFLKPEYSGDDDDDDDSTLYGDGEEGEIV</sequence>
<dbReference type="Gene3D" id="1.20.920.10">
    <property type="entry name" value="Bromodomain-like"/>
    <property type="match status" value="1"/>
</dbReference>
<dbReference type="PRINTS" id="PR00503">
    <property type="entry name" value="BROMODOMAIN"/>
</dbReference>
<keyword evidence="3 8" id="KW-0175">Coiled coil</keyword>
<feature type="region of interest" description="Disordered" evidence="9">
    <location>
        <begin position="348"/>
        <end position="367"/>
    </location>
</feature>
<dbReference type="Pfam" id="PF00439">
    <property type="entry name" value="Bromodomain"/>
    <property type="match status" value="1"/>
</dbReference>
<feature type="compositionally biased region" description="Polar residues" evidence="9">
    <location>
        <begin position="334"/>
        <end position="343"/>
    </location>
</feature>
<dbReference type="EMBL" id="VIEB01000895">
    <property type="protein sequence ID" value="TQD78733.1"/>
    <property type="molecule type" value="Genomic_DNA"/>
</dbReference>
<organism evidence="11 12">
    <name type="scientific">Malus baccata</name>
    <name type="common">Siberian crab apple</name>
    <name type="synonym">Pyrus baccata</name>
    <dbReference type="NCBI Taxonomy" id="106549"/>
    <lineage>
        <taxon>Eukaryota</taxon>
        <taxon>Viridiplantae</taxon>
        <taxon>Streptophyta</taxon>
        <taxon>Embryophyta</taxon>
        <taxon>Tracheophyta</taxon>
        <taxon>Spermatophyta</taxon>
        <taxon>Magnoliopsida</taxon>
        <taxon>eudicotyledons</taxon>
        <taxon>Gunneridae</taxon>
        <taxon>Pentapetalae</taxon>
        <taxon>rosids</taxon>
        <taxon>fabids</taxon>
        <taxon>Rosales</taxon>
        <taxon>Rosaceae</taxon>
        <taxon>Amygdaloideae</taxon>
        <taxon>Maleae</taxon>
        <taxon>Malus</taxon>
    </lineage>
</organism>
<proteinExistence type="predicted"/>
<feature type="compositionally biased region" description="Polar residues" evidence="9">
    <location>
        <begin position="216"/>
        <end position="231"/>
    </location>
</feature>
<feature type="region of interest" description="Disordered" evidence="9">
    <location>
        <begin position="216"/>
        <end position="276"/>
    </location>
</feature>
<evidence type="ECO:0000256" key="6">
    <source>
        <dbReference type="ARBA" id="ARBA00023242"/>
    </source>
</evidence>
<gene>
    <name evidence="11" type="ORF">C1H46_035737</name>
</gene>
<evidence type="ECO:0000256" key="9">
    <source>
        <dbReference type="SAM" id="MobiDB-lite"/>
    </source>
</evidence>
<dbReference type="PANTHER" id="PTHR46136:SF19">
    <property type="entry name" value="TRANSCRIPTION FACTOR GTE12"/>
    <property type="match status" value="1"/>
</dbReference>
<evidence type="ECO:0000313" key="12">
    <source>
        <dbReference type="Proteomes" id="UP000315295"/>
    </source>
</evidence>
<dbReference type="CDD" id="cd05506">
    <property type="entry name" value="Bromo_plant1"/>
    <property type="match status" value="1"/>
</dbReference>
<evidence type="ECO:0000256" key="8">
    <source>
        <dbReference type="SAM" id="Coils"/>
    </source>
</evidence>